<dbReference type="Gene3D" id="3.30.420.10">
    <property type="entry name" value="Ribonuclease H-like superfamily/Ribonuclease H"/>
    <property type="match status" value="1"/>
</dbReference>
<protein>
    <submittedName>
        <fullName evidence="2">Uncharacterized protein</fullName>
    </submittedName>
</protein>
<dbReference type="SUPFAM" id="SSF46689">
    <property type="entry name" value="Homeodomain-like"/>
    <property type="match status" value="1"/>
</dbReference>
<gene>
    <name evidence="2" type="ORF">ILUMI_09282</name>
</gene>
<dbReference type="OrthoDB" id="6755115at2759"/>
<proteinExistence type="predicted"/>
<dbReference type="Proteomes" id="UP000801492">
    <property type="component" value="Unassembled WGS sequence"/>
</dbReference>
<dbReference type="InterPro" id="IPR036397">
    <property type="entry name" value="RNaseH_sf"/>
</dbReference>
<reference evidence="2" key="1">
    <citation type="submission" date="2019-08" db="EMBL/GenBank/DDBJ databases">
        <title>The genome of the North American firefly Photinus pyralis.</title>
        <authorList>
            <consortium name="Photinus pyralis genome working group"/>
            <person name="Fallon T.R."/>
            <person name="Sander Lower S.E."/>
            <person name="Weng J.-K."/>
        </authorList>
    </citation>
    <scope>NUCLEOTIDE SEQUENCE</scope>
    <source>
        <strain evidence="2">TRF0915ILg1</strain>
        <tissue evidence="2">Whole body</tissue>
    </source>
</reference>
<evidence type="ECO:0000313" key="3">
    <source>
        <dbReference type="Proteomes" id="UP000801492"/>
    </source>
</evidence>
<dbReference type="InterPro" id="IPR009057">
    <property type="entry name" value="Homeodomain-like_sf"/>
</dbReference>
<accession>A0A8K0G9T9</accession>
<dbReference type="AlphaFoldDB" id="A0A8K0G9T9"/>
<name>A0A8K0G9T9_IGNLU</name>
<keyword evidence="3" id="KW-1185">Reference proteome</keyword>
<dbReference type="GO" id="GO:0003676">
    <property type="term" value="F:nucleic acid binding"/>
    <property type="evidence" value="ECO:0007669"/>
    <property type="project" value="InterPro"/>
</dbReference>
<dbReference type="GO" id="GO:0005634">
    <property type="term" value="C:nucleus"/>
    <property type="evidence" value="ECO:0007669"/>
    <property type="project" value="UniProtKB-SubCell"/>
</dbReference>
<evidence type="ECO:0000256" key="1">
    <source>
        <dbReference type="ARBA" id="ARBA00004123"/>
    </source>
</evidence>
<comment type="caution">
    <text evidence="2">The sequence shown here is derived from an EMBL/GenBank/DDBJ whole genome shotgun (WGS) entry which is preliminary data.</text>
</comment>
<comment type="subcellular location">
    <subcellularLocation>
        <location evidence="1">Nucleus</location>
    </subcellularLocation>
</comment>
<sequence length="141" mass="16950">MKRHLTPLEVTRVVTLLKEGHTQRYVAERLEVRQSVVWRLWRQYQITGNVTRRHGQRRHRAITALDDRFLRLQALRKRTNTARALQNELLRARGRQISDQTRMLFLEVWRQIPQENIRRVIRSMPRSCEALTEARGGPTRY</sequence>
<dbReference type="EMBL" id="VTPC01004670">
    <property type="protein sequence ID" value="KAF2896895.1"/>
    <property type="molecule type" value="Genomic_DNA"/>
</dbReference>
<evidence type="ECO:0000313" key="2">
    <source>
        <dbReference type="EMBL" id="KAF2896895.1"/>
    </source>
</evidence>
<organism evidence="2 3">
    <name type="scientific">Ignelater luminosus</name>
    <name type="common">Cucubano</name>
    <name type="synonym">Pyrophorus luminosus</name>
    <dbReference type="NCBI Taxonomy" id="2038154"/>
    <lineage>
        <taxon>Eukaryota</taxon>
        <taxon>Metazoa</taxon>
        <taxon>Ecdysozoa</taxon>
        <taxon>Arthropoda</taxon>
        <taxon>Hexapoda</taxon>
        <taxon>Insecta</taxon>
        <taxon>Pterygota</taxon>
        <taxon>Neoptera</taxon>
        <taxon>Endopterygota</taxon>
        <taxon>Coleoptera</taxon>
        <taxon>Polyphaga</taxon>
        <taxon>Elateriformia</taxon>
        <taxon>Elateroidea</taxon>
        <taxon>Elateridae</taxon>
        <taxon>Agrypninae</taxon>
        <taxon>Pyrophorini</taxon>
        <taxon>Ignelater</taxon>
    </lineage>
</organism>